<dbReference type="PANTHER" id="PTHR33383">
    <property type="entry name" value="MEMBRANE PROTEIN INSERTION EFFICIENCY FACTOR-RELATED"/>
    <property type="match status" value="1"/>
</dbReference>
<proteinExistence type="inferred from homology"/>
<reference evidence="2 3" key="1">
    <citation type="submission" date="2019-04" db="EMBL/GenBank/DDBJ databases">
        <title>Phreatobacter aquaticus sp. nov.</title>
        <authorList>
            <person name="Choi A."/>
        </authorList>
    </citation>
    <scope>NUCLEOTIDE SEQUENCE [LARGE SCALE GENOMIC DNA]</scope>
    <source>
        <strain evidence="2 3">KCTC 52518</strain>
    </source>
</reference>
<protein>
    <recommendedName>
        <fullName evidence="1">Putative membrane protein insertion efficiency factor</fullName>
    </recommendedName>
</protein>
<comment type="subcellular location">
    <subcellularLocation>
        <location evidence="1">Cell membrane</location>
        <topology evidence="1">Peripheral membrane protein</topology>
        <orientation evidence="1">Cytoplasmic side</orientation>
    </subcellularLocation>
</comment>
<dbReference type="AlphaFoldDB" id="A0A4D7BK29"/>
<dbReference type="Proteomes" id="UP000298781">
    <property type="component" value="Chromosome"/>
</dbReference>
<organism evidence="2 3">
    <name type="scientific">Phreatobacter stygius</name>
    <dbReference type="NCBI Taxonomy" id="1940610"/>
    <lineage>
        <taxon>Bacteria</taxon>
        <taxon>Pseudomonadati</taxon>
        <taxon>Pseudomonadota</taxon>
        <taxon>Alphaproteobacteria</taxon>
        <taxon>Hyphomicrobiales</taxon>
        <taxon>Phreatobacteraceae</taxon>
        <taxon>Phreatobacter</taxon>
    </lineage>
</organism>
<dbReference type="GO" id="GO:0005886">
    <property type="term" value="C:plasma membrane"/>
    <property type="evidence" value="ECO:0007669"/>
    <property type="project" value="UniProtKB-SubCell"/>
</dbReference>
<evidence type="ECO:0000313" key="3">
    <source>
        <dbReference type="Proteomes" id="UP000298781"/>
    </source>
</evidence>
<dbReference type="Pfam" id="PF01809">
    <property type="entry name" value="YidD"/>
    <property type="match status" value="1"/>
</dbReference>
<dbReference type="KEGG" id="pstg:E8M01_30100"/>
<dbReference type="SMART" id="SM01234">
    <property type="entry name" value="Haemolytic"/>
    <property type="match status" value="1"/>
</dbReference>
<gene>
    <name evidence="2" type="primary">yidD</name>
    <name evidence="2" type="ORF">E8M01_30100</name>
</gene>
<keyword evidence="3" id="KW-1185">Reference proteome</keyword>
<comment type="similarity">
    <text evidence="1">Belongs to the UPF0161 family.</text>
</comment>
<dbReference type="OrthoDB" id="9801753at2"/>
<name>A0A4D7BK29_9HYPH</name>
<sequence>MSGSDLDRLFDDKRPRRWPRLAGHWLLRGYQLSISMLVGRWCRHMPSCSAYMDEAVMRHGLWAGGWTGFARLCRCHPLGTSGIDNPPLVLPDRARWFLPWRYGQWRWRRGGPVCEAVDVAQKP</sequence>
<dbReference type="RefSeq" id="WP_136963532.1">
    <property type="nucleotide sequence ID" value="NZ_CP039690.1"/>
</dbReference>
<accession>A0A4D7BK29</accession>
<dbReference type="PANTHER" id="PTHR33383:SF1">
    <property type="entry name" value="MEMBRANE PROTEIN INSERTION EFFICIENCY FACTOR-RELATED"/>
    <property type="match status" value="1"/>
</dbReference>
<evidence type="ECO:0000313" key="2">
    <source>
        <dbReference type="EMBL" id="QCI68112.1"/>
    </source>
</evidence>
<keyword evidence="1" id="KW-0472">Membrane</keyword>
<dbReference type="EMBL" id="CP039690">
    <property type="protein sequence ID" value="QCI68112.1"/>
    <property type="molecule type" value="Genomic_DNA"/>
</dbReference>
<dbReference type="HAMAP" id="MF_00386">
    <property type="entry name" value="UPF0161_YidD"/>
    <property type="match status" value="1"/>
</dbReference>
<keyword evidence="1" id="KW-1003">Cell membrane</keyword>
<dbReference type="NCBIfam" id="TIGR00278">
    <property type="entry name" value="membrane protein insertion efficiency factor YidD"/>
    <property type="match status" value="1"/>
</dbReference>
<evidence type="ECO:0000256" key="1">
    <source>
        <dbReference type="HAMAP-Rule" id="MF_00386"/>
    </source>
</evidence>
<comment type="function">
    <text evidence="1">Could be involved in insertion of integral membrane proteins into the membrane.</text>
</comment>
<dbReference type="InterPro" id="IPR002696">
    <property type="entry name" value="Membr_insert_effic_factor_YidD"/>
</dbReference>